<sequence>MSLLNLTKGREKQASNSSLPFYKRFKISIFITLLTLVGCSAVQANTLGVSPVRVELSAAAPLASITVTNSSDQAKTIQLSLFEWRQQGQETSLTATKELIAAPPIAEIPPHQTQIVRVGLRAQPDAQTEKSYRLMIRELPPQDNVGIAITLRISIPVFVAPEQAAAHQLQWRLETRDNATFLIAQNTGTAHAKINELEVEQPVLAQSAPTGNIYVLPGSYYEWQLQDSVSQYPEIVVQARIHDDSVSTTLSTQ</sequence>
<dbReference type="Pfam" id="PF00345">
    <property type="entry name" value="PapD_N"/>
    <property type="match status" value="1"/>
</dbReference>
<evidence type="ECO:0000313" key="4">
    <source>
        <dbReference type="Proteomes" id="UP001169491"/>
    </source>
</evidence>
<protein>
    <submittedName>
        <fullName evidence="2">Molecular chaperone</fullName>
    </submittedName>
</protein>
<dbReference type="InterPro" id="IPR016147">
    <property type="entry name" value="Pili_assmbl_chaperone_N"/>
</dbReference>
<evidence type="ECO:0000259" key="1">
    <source>
        <dbReference type="Pfam" id="PF00345"/>
    </source>
</evidence>
<dbReference type="EMBL" id="JAGGJB010000003">
    <property type="protein sequence ID" value="MDN7124531.1"/>
    <property type="molecule type" value="Genomic_DNA"/>
</dbReference>
<dbReference type="InterPro" id="IPR050643">
    <property type="entry name" value="Periplasmic_pilus_chap"/>
</dbReference>
<proteinExistence type="predicted"/>
<evidence type="ECO:0000313" key="5">
    <source>
        <dbReference type="Proteomes" id="UP001169492"/>
    </source>
</evidence>
<dbReference type="PANTHER" id="PTHR30251">
    <property type="entry name" value="PILUS ASSEMBLY CHAPERONE"/>
    <property type="match status" value="1"/>
</dbReference>
<keyword evidence="4" id="KW-1185">Reference proteome</keyword>
<accession>A0AAW7R161</accession>
<dbReference type="InterPro" id="IPR013783">
    <property type="entry name" value="Ig-like_fold"/>
</dbReference>
<dbReference type="Proteomes" id="UP001169491">
    <property type="component" value="Unassembled WGS sequence"/>
</dbReference>
<dbReference type="Gene3D" id="2.60.40.10">
    <property type="entry name" value="Immunoglobulins"/>
    <property type="match status" value="1"/>
</dbReference>
<name>A0AAW7R161_9GAMM</name>
<evidence type="ECO:0000313" key="3">
    <source>
        <dbReference type="EMBL" id="MDN7129178.1"/>
    </source>
</evidence>
<gene>
    <name evidence="2" type="ORF">J6I90_06525</name>
    <name evidence="3" type="ORF">J6I92_04780</name>
</gene>
<dbReference type="GO" id="GO:0030288">
    <property type="term" value="C:outer membrane-bounded periplasmic space"/>
    <property type="evidence" value="ECO:0007669"/>
    <property type="project" value="InterPro"/>
</dbReference>
<dbReference type="RefSeq" id="WP_301774480.1">
    <property type="nucleotide sequence ID" value="NZ_JAGGJB010000003.1"/>
</dbReference>
<dbReference type="AlphaFoldDB" id="A0AAW7R161"/>
<feature type="domain" description="Pili assembly chaperone N-terminal" evidence="1">
    <location>
        <begin position="48"/>
        <end position="163"/>
    </location>
</feature>
<dbReference type="SUPFAM" id="SSF49354">
    <property type="entry name" value="PapD-like"/>
    <property type="match status" value="1"/>
</dbReference>
<dbReference type="EMBL" id="JAGGJC010000001">
    <property type="protein sequence ID" value="MDN7129178.1"/>
    <property type="molecule type" value="Genomic_DNA"/>
</dbReference>
<reference evidence="4 5" key="1">
    <citation type="submission" date="2021-03" db="EMBL/GenBank/DDBJ databases">
        <title>Pseudidiomarina terrestris, a new bacterium isolated from saline soil.</title>
        <authorList>
            <person name="Galisteo C."/>
            <person name="De La Haba R."/>
            <person name="Sanchez-Porro C."/>
            <person name="Ventosa A."/>
        </authorList>
    </citation>
    <scope>NUCLEOTIDE SEQUENCE [LARGE SCALE GENOMIC DNA]</scope>
    <source>
        <strain evidence="2 5">1APP75-32.1</strain>
        <strain evidence="4">1APR75-15</strain>
        <strain evidence="3">1ASR75-15</strain>
    </source>
</reference>
<comment type="caution">
    <text evidence="2">The sequence shown here is derived from an EMBL/GenBank/DDBJ whole genome shotgun (WGS) entry which is preliminary data.</text>
</comment>
<dbReference type="PANTHER" id="PTHR30251:SF4">
    <property type="entry name" value="SLR1668 PROTEIN"/>
    <property type="match status" value="1"/>
</dbReference>
<dbReference type="GO" id="GO:0071555">
    <property type="term" value="P:cell wall organization"/>
    <property type="evidence" value="ECO:0007669"/>
    <property type="project" value="InterPro"/>
</dbReference>
<dbReference type="InterPro" id="IPR008962">
    <property type="entry name" value="PapD-like_sf"/>
</dbReference>
<evidence type="ECO:0000313" key="2">
    <source>
        <dbReference type="EMBL" id="MDN7124531.1"/>
    </source>
</evidence>
<organism evidence="2 5">
    <name type="scientific">Pseudidiomarina terrestris</name>
    <dbReference type="NCBI Taxonomy" id="2820060"/>
    <lineage>
        <taxon>Bacteria</taxon>
        <taxon>Pseudomonadati</taxon>
        <taxon>Pseudomonadota</taxon>
        <taxon>Gammaproteobacteria</taxon>
        <taxon>Alteromonadales</taxon>
        <taxon>Idiomarinaceae</taxon>
        <taxon>Pseudidiomarina</taxon>
    </lineage>
</organism>
<dbReference type="Proteomes" id="UP001169492">
    <property type="component" value="Unassembled WGS sequence"/>
</dbReference>